<organism evidence="3 4">
    <name type="scientific">Alkalispirochaeta sphaeroplastigenens</name>
    <dbReference type="NCBI Taxonomy" id="1187066"/>
    <lineage>
        <taxon>Bacteria</taxon>
        <taxon>Pseudomonadati</taxon>
        <taxon>Spirochaetota</taxon>
        <taxon>Spirochaetia</taxon>
        <taxon>Spirochaetales</taxon>
        <taxon>Spirochaetaceae</taxon>
        <taxon>Alkalispirochaeta</taxon>
    </lineage>
</organism>
<dbReference type="InterPro" id="IPR001296">
    <property type="entry name" value="Glyco_trans_1"/>
</dbReference>
<evidence type="ECO:0000256" key="1">
    <source>
        <dbReference type="ARBA" id="ARBA00022679"/>
    </source>
</evidence>
<evidence type="ECO:0000259" key="2">
    <source>
        <dbReference type="Pfam" id="PF00534"/>
    </source>
</evidence>
<keyword evidence="4" id="KW-1185">Reference proteome</keyword>
<evidence type="ECO:0000313" key="4">
    <source>
        <dbReference type="Proteomes" id="UP000237350"/>
    </source>
</evidence>
<keyword evidence="1 3" id="KW-0808">Transferase</keyword>
<sequence length="424" mass="48178">MTHRGPWKRAGFVGTRFAGTDGVSLETSKWARVLNDLGIEAVYFSGLSDLPRDISRVAPLAFFDHPEVASLQRRCFGTIRQRSPETTEELWRIARSLKQELYRFCDTLAPDFLVIENALAIPMHIPLGLAITEFIAETGIPSLAHHHDFAWERDRFRTGVVQDLLGMAFPPDLPSLRHAVINREAQRQLGLRRGVSSTVVPNVFDFSLPQPGPDEYNRDLRESLGIAPDRLVLLQPTRIIARKGIEHALELAARLAHRNPLFVVPHHESDEGDEYTRRICDYAEQLGVDMMVRPDRIGLNRGKTDRGEKVYSLWDLYVHADFVTFPSLYEGYGNAFVEALFFGKPLLVNRYSVYREDIEPLGFQAVTIEGYLTQAAVEEVEALLDNPDEGERQARLNREIATRHLSLDLLEEKITMLLDDLPRV</sequence>
<accession>A0A2S4JXQ6</accession>
<dbReference type="PANTHER" id="PTHR46401:SF2">
    <property type="entry name" value="GLYCOSYLTRANSFERASE WBBK-RELATED"/>
    <property type="match status" value="1"/>
</dbReference>
<dbReference type="Gene3D" id="3.40.50.2000">
    <property type="entry name" value="Glycogen Phosphorylase B"/>
    <property type="match status" value="1"/>
</dbReference>
<dbReference type="PANTHER" id="PTHR46401">
    <property type="entry name" value="GLYCOSYLTRANSFERASE WBBK-RELATED"/>
    <property type="match status" value="1"/>
</dbReference>
<dbReference type="GO" id="GO:0009103">
    <property type="term" value="P:lipopolysaccharide biosynthetic process"/>
    <property type="evidence" value="ECO:0007669"/>
    <property type="project" value="TreeGrafter"/>
</dbReference>
<dbReference type="RefSeq" id="WP_245874085.1">
    <property type="nucleotide sequence ID" value="NZ_LPWH01000019.1"/>
</dbReference>
<dbReference type="GO" id="GO:0016757">
    <property type="term" value="F:glycosyltransferase activity"/>
    <property type="evidence" value="ECO:0007669"/>
    <property type="project" value="InterPro"/>
</dbReference>
<comment type="caution">
    <text evidence="3">The sequence shown here is derived from an EMBL/GenBank/DDBJ whole genome shotgun (WGS) entry which is preliminary data.</text>
</comment>
<feature type="domain" description="Glycosyl transferase family 1" evidence="2">
    <location>
        <begin position="313"/>
        <end position="396"/>
    </location>
</feature>
<gene>
    <name evidence="3" type="ORF">AU468_03395</name>
</gene>
<dbReference type="AlphaFoldDB" id="A0A2S4JXQ6"/>
<protein>
    <submittedName>
        <fullName evidence="3">Glycosyl transferase family 1</fullName>
    </submittedName>
</protein>
<proteinExistence type="predicted"/>
<dbReference type="Proteomes" id="UP000237350">
    <property type="component" value="Unassembled WGS sequence"/>
</dbReference>
<dbReference type="EMBL" id="LPWH01000019">
    <property type="protein sequence ID" value="POR04294.1"/>
    <property type="molecule type" value="Genomic_DNA"/>
</dbReference>
<evidence type="ECO:0000313" key="3">
    <source>
        <dbReference type="EMBL" id="POR04294.1"/>
    </source>
</evidence>
<dbReference type="SUPFAM" id="SSF53756">
    <property type="entry name" value="UDP-Glycosyltransferase/glycogen phosphorylase"/>
    <property type="match status" value="1"/>
</dbReference>
<dbReference type="Pfam" id="PF00534">
    <property type="entry name" value="Glycos_transf_1"/>
    <property type="match status" value="1"/>
</dbReference>
<dbReference type="CDD" id="cd03801">
    <property type="entry name" value="GT4_PimA-like"/>
    <property type="match status" value="1"/>
</dbReference>
<name>A0A2S4JXQ6_9SPIO</name>
<reference evidence="4" key="1">
    <citation type="submission" date="2015-12" db="EMBL/GenBank/DDBJ databases">
        <authorList>
            <person name="Lodha T.D."/>
            <person name="Chintalapati S."/>
            <person name="Chintalapati V.R."/>
            <person name="Sravanthi T."/>
        </authorList>
    </citation>
    <scope>NUCLEOTIDE SEQUENCE [LARGE SCALE GENOMIC DNA]</scope>
    <source>
        <strain evidence="4">JC133</strain>
    </source>
</reference>